<proteinExistence type="predicted"/>
<sequence>MADYRQPNLDGDGASDCSSFQKTVILSDWWLIKCPNEFEGKRFGVSGTEIAASVESRAKRVFTSSPIIKAFDVFTIQASDGICITLRGFLNKDRLVKSGFLAEISREFIFGFPPSWEQICNSCFRDIKTISPISHKASLPILSPCKNTKGNLQDSPAESRDKSTVTEKNMAEINDKDNGRSGGDKKTARRKSLRLQSSSGHKSKLESSKVQNGTSDGSEGLDKGKSRDVENDDCETIDIEDIGRKLDEAINTDDGDHGSEGLDKAISIEVIPPADGCADNVDHVTSTSATGESRTSEQRQLKVTRASPSSTLKDLDKSSKPGKKGKSKKSGKTLKNAVQPMNYSRSKVKEAVETLSVEKTKRKIDFDVEVTPDREEKMQKTITVSTDSVGQKRSRSGRVLVSPLEFWRDQIPVYDVDRNLTQVKEGHETNSTSSKGRKSIGFSEGKKMKIK</sequence>
<feature type="region of interest" description="Disordered" evidence="1">
    <location>
        <begin position="249"/>
        <end position="268"/>
    </location>
</feature>
<comment type="caution">
    <text evidence="3">The sequence shown here is derived from an EMBL/GenBank/DDBJ whole genome shotgun (WGS) entry which is preliminary data.</text>
</comment>
<dbReference type="Proteomes" id="UP000467841">
    <property type="component" value="Unassembled WGS sequence"/>
</dbReference>
<dbReference type="PANTHER" id="PTHR35311">
    <property type="entry name" value="KINETOCHORE-ASSOCIATED PROTEIN KNL-2 HOMOLOG"/>
    <property type="match status" value="1"/>
</dbReference>
<feature type="compositionally biased region" description="Polar residues" evidence="1">
    <location>
        <begin position="283"/>
        <end position="293"/>
    </location>
</feature>
<reference evidence="3" key="1">
    <citation type="submission" date="2020-01" db="EMBL/GenBank/DDBJ databases">
        <authorList>
            <person name="Mishra B."/>
        </authorList>
    </citation>
    <scope>NUCLEOTIDE SEQUENCE [LARGE SCALE GENOMIC DNA]</scope>
</reference>
<dbReference type="InterPro" id="IPR053090">
    <property type="entry name" value="Centromere_KNL-2_homolog"/>
</dbReference>
<gene>
    <name evidence="3" type="ORF">MERR_LOCUS8443</name>
</gene>
<feature type="region of interest" description="Disordered" evidence="1">
    <location>
        <begin position="274"/>
        <end position="343"/>
    </location>
</feature>
<feature type="region of interest" description="Disordered" evidence="1">
    <location>
        <begin position="145"/>
        <end position="236"/>
    </location>
</feature>
<dbReference type="OrthoDB" id="118550at2759"/>
<evidence type="ECO:0000313" key="4">
    <source>
        <dbReference type="Proteomes" id="UP000467841"/>
    </source>
</evidence>
<accession>A0A6D2HZK6</accession>
<name>A0A6D2HZK6_9BRAS</name>
<evidence type="ECO:0000259" key="2">
    <source>
        <dbReference type="Pfam" id="PF09133"/>
    </source>
</evidence>
<feature type="compositionally biased region" description="Basic and acidic residues" evidence="1">
    <location>
        <begin position="157"/>
        <end position="186"/>
    </location>
</feature>
<dbReference type="Pfam" id="PF09133">
    <property type="entry name" value="SANTA"/>
    <property type="match status" value="1"/>
</dbReference>
<evidence type="ECO:0000313" key="3">
    <source>
        <dbReference type="EMBL" id="CAA7021208.1"/>
    </source>
</evidence>
<evidence type="ECO:0000256" key="1">
    <source>
        <dbReference type="SAM" id="MobiDB-lite"/>
    </source>
</evidence>
<feature type="compositionally biased region" description="Polar residues" evidence="1">
    <location>
        <begin position="145"/>
        <end position="156"/>
    </location>
</feature>
<feature type="compositionally biased region" description="Basic and acidic residues" evidence="1">
    <location>
        <begin position="249"/>
        <end position="263"/>
    </location>
</feature>
<dbReference type="AlphaFoldDB" id="A0A6D2HZK6"/>
<feature type="compositionally biased region" description="Basic residues" evidence="1">
    <location>
        <begin position="320"/>
        <end position="332"/>
    </location>
</feature>
<feature type="compositionally biased region" description="Basic and acidic residues" evidence="1">
    <location>
        <begin position="220"/>
        <end position="229"/>
    </location>
</feature>
<dbReference type="EMBL" id="CACVBM020000599">
    <property type="protein sequence ID" value="CAA7021208.1"/>
    <property type="molecule type" value="Genomic_DNA"/>
</dbReference>
<dbReference type="PANTHER" id="PTHR35311:SF9">
    <property type="entry name" value="KINETOCHORE-ASSOCIATED PROTEIN KNL-2 HOMOLOG"/>
    <property type="match status" value="1"/>
</dbReference>
<protein>
    <recommendedName>
        <fullName evidence="2">SANTA domain-containing protein</fullName>
    </recommendedName>
</protein>
<dbReference type="InterPro" id="IPR015216">
    <property type="entry name" value="SANTA"/>
</dbReference>
<organism evidence="3 4">
    <name type="scientific">Microthlaspi erraticum</name>
    <dbReference type="NCBI Taxonomy" id="1685480"/>
    <lineage>
        <taxon>Eukaryota</taxon>
        <taxon>Viridiplantae</taxon>
        <taxon>Streptophyta</taxon>
        <taxon>Embryophyta</taxon>
        <taxon>Tracheophyta</taxon>
        <taxon>Spermatophyta</taxon>
        <taxon>Magnoliopsida</taxon>
        <taxon>eudicotyledons</taxon>
        <taxon>Gunneridae</taxon>
        <taxon>Pentapetalae</taxon>
        <taxon>rosids</taxon>
        <taxon>malvids</taxon>
        <taxon>Brassicales</taxon>
        <taxon>Brassicaceae</taxon>
        <taxon>Coluteocarpeae</taxon>
        <taxon>Microthlaspi</taxon>
    </lineage>
</organism>
<feature type="region of interest" description="Disordered" evidence="1">
    <location>
        <begin position="423"/>
        <end position="451"/>
    </location>
</feature>
<keyword evidence="4" id="KW-1185">Reference proteome</keyword>
<feature type="domain" description="SANTA" evidence="2">
    <location>
        <begin position="24"/>
        <end position="118"/>
    </location>
</feature>